<dbReference type="InterPro" id="IPR039647">
    <property type="entry name" value="EF_hand_pair_protein_CML-like"/>
</dbReference>
<dbReference type="CDD" id="cd00051">
    <property type="entry name" value="EFh"/>
    <property type="match status" value="1"/>
</dbReference>
<dbReference type="EnsemblProtists" id="HpaT801008">
    <property type="protein sequence ID" value="HpaP801008"/>
    <property type="gene ID" value="HpaG801008"/>
</dbReference>
<name>M4B409_HYAAE</name>
<feature type="transmembrane region" description="Helical" evidence="4">
    <location>
        <begin position="42"/>
        <end position="62"/>
    </location>
</feature>
<evidence type="ECO:0000256" key="3">
    <source>
        <dbReference type="ARBA" id="ARBA00022837"/>
    </source>
</evidence>
<dbReference type="EMBL" id="JH598253">
    <property type="status" value="NOT_ANNOTATED_CDS"/>
    <property type="molecule type" value="Genomic_DNA"/>
</dbReference>
<keyword evidence="4" id="KW-0812">Transmembrane</keyword>
<dbReference type="Pfam" id="PF00036">
    <property type="entry name" value="EF-hand_1"/>
    <property type="match status" value="1"/>
</dbReference>
<evidence type="ECO:0000256" key="1">
    <source>
        <dbReference type="ARBA" id="ARBA00022723"/>
    </source>
</evidence>
<dbReference type="SMART" id="SM00054">
    <property type="entry name" value="EFh"/>
    <property type="match status" value="3"/>
</dbReference>
<dbReference type="HOGENOM" id="CLU_1985879_0_0_1"/>
<dbReference type="InterPro" id="IPR002048">
    <property type="entry name" value="EF_hand_dom"/>
</dbReference>
<feature type="domain" description="EF-hand" evidence="5">
    <location>
        <begin position="1"/>
        <end position="27"/>
    </location>
</feature>
<dbReference type="PANTHER" id="PTHR10891">
    <property type="entry name" value="EF-HAND CALCIUM-BINDING DOMAIN CONTAINING PROTEIN"/>
    <property type="match status" value="1"/>
</dbReference>
<dbReference type="Gene3D" id="1.10.238.10">
    <property type="entry name" value="EF-hand"/>
    <property type="match status" value="2"/>
</dbReference>
<accession>M4B409</accession>
<feature type="domain" description="EF-hand" evidence="5">
    <location>
        <begin position="66"/>
        <end position="89"/>
    </location>
</feature>
<evidence type="ECO:0000256" key="4">
    <source>
        <dbReference type="SAM" id="Phobius"/>
    </source>
</evidence>
<evidence type="ECO:0000256" key="2">
    <source>
        <dbReference type="ARBA" id="ARBA00022737"/>
    </source>
</evidence>
<keyword evidence="4" id="KW-1133">Transmembrane helix</keyword>
<dbReference type="InParanoid" id="M4B409"/>
<dbReference type="InterPro" id="IPR018247">
    <property type="entry name" value="EF_Hand_1_Ca_BS"/>
</dbReference>
<protein>
    <recommendedName>
        <fullName evidence="5">EF-hand domain-containing protein</fullName>
    </recommendedName>
</protein>
<dbReference type="SUPFAM" id="SSF47473">
    <property type="entry name" value="EF-hand"/>
    <property type="match status" value="1"/>
</dbReference>
<keyword evidence="3" id="KW-0106">Calcium</keyword>
<keyword evidence="2" id="KW-0677">Repeat</keyword>
<keyword evidence="1" id="KW-0479">Metal-binding</keyword>
<keyword evidence="7" id="KW-1185">Reference proteome</keyword>
<proteinExistence type="predicted"/>
<dbReference type="AlphaFoldDB" id="M4B409"/>
<evidence type="ECO:0000259" key="5">
    <source>
        <dbReference type="PROSITE" id="PS50222"/>
    </source>
</evidence>
<sequence>MQQADTDKDGKISFTEFVSMMNERLFGRGDLTTGDLKAAFDVSFILAPLQVSAIFYILAAMLHSTFDLNRDGFISTSELEHIFHVLGNKGMSNEELRKIMDGADKNEDGMIDYDEFCALMQQQAKT</sequence>
<dbReference type="Proteomes" id="UP000011713">
    <property type="component" value="Unassembled WGS sequence"/>
</dbReference>
<feature type="domain" description="EF-hand" evidence="5">
    <location>
        <begin position="91"/>
        <end position="126"/>
    </location>
</feature>
<evidence type="ECO:0000313" key="6">
    <source>
        <dbReference type="EnsemblProtists" id="HpaP801008"/>
    </source>
</evidence>
<dbReference type="VEuPathDB" id="FungiDB:HpaG801008"/>
<dbReference type="InterPro" id="IPR011992">
    <property type="entry name" value="EF-hand-dom_pair"/>
</dbReference>
<dbReference type="PROSITE" id="PS00018">
    <property type="entry name" value="EF_HAND_1"/>
    <property type="match status" value="3"/>
</dbReference>
<dbReference type="eggNOG" id="KOG0032">
    <property type="taxonomic scope" value="Eukaryota"/>
</dbReference>
<keyword evidence="4" id="KW-0472">Membrane</keyword>
<dbReference type="STRING" id="559515.M4B409"/>
<reference evidence="7" key="1">
    <citation type="journal article" date="2010" name="Science">
        <title>Signatures of adaptation to obligate biotrophy in the Hyaloperonospora arabidopsidis genome.</title>
        <authorList>
            <person name="Baxter L."/>
            <person name="Tripathy S."/>
            <person name="Ishaque N."/>
            <person name="Boot N."/>
            <person name="Cabral A."/>
            <person name="Kemen E."/>
            <person name="Thines M."/>
            <person name="Ah-Fong A."/>
            <person name="Anderson R."/>
            <person name="Badejoko W."/>
            <person name="Bittner-Eddy P."/>
            <person name="Boore J.L."/>
            <person name="Chibucos M.C."/>
            <person name="Coates M."/>
            <person name="Dehal P."/>
            <person name="Delehaunty K."/>
            <person name="Dong S."/>
            <person name="Downton P."/>
            <person name="Dumas B."/>
            <person name="Fabro G."/>
            <person name="Fronick C."/>
            <person name="Fuerstenberg S.I."/>
            <person name="Fulton L."/>
            <person name="Gaulin E."/>
            <person name="Govers F."/>
            <person name="Hughes L."/>
            <person name="Humphray S."/>
            <person name="Jiang R.H."/>
            <person name="Judelson H."/>
            <person name="Kamoun S."/>
            <person name="Kyung K."/>
            <person name="Meijer H."/>
            <person name="Minx P."/>
            <person name="Morris P."/>
            <person name="Nelson J."/>
            <person name="Phuntumart V."/>
            <person name="Qutob D."/>
            <person name="Rehmany A."/>
            <person name="Rougon-Cardoso A."/>
            <person name="Ryden P."/>
            <person name="Torto-Alalibo T."/>
            <person name="Studholme D."/>
            <person name="Wang Y."/>
            <person name="Win J."/>
            <person name="Wood J."/>
            <person name="Clifton S.W."/>
            <person name="Rogers J."/>
            <person name="Van den Ackerveken G."/>
            <person name="Jones J.D."/>
            <person name="McDowell J.M."/>
            <person name="Beynon J."/>
            <person name="Tyler B.M."/>
        </authorList>
    </citation>
    <scope>NUCLEOTIDE SEQUENCE [LARGE SCALE GENOMIC DNA]</scope>
    <source>
        <strain evidence="7">Emoy2</strain>
    </source>
</reference>
<dbReference type="GO" id="GO:0005509">
    <property type="term" value="F:calcium ion binding"/>
    <property type="evidence" value="ECO:0007669"/>
    <property type="project" value="InterPro"/>
</dbReference>
<dbReference type="PROSITE" id="PS50222">
    <property type="entry name" value="EF_HAND_2"/>
    <property type="match status" value="3"/>
</dbReference>
<evidence type="ECO:0000313" key="7">
    <source>
        <dbReference type="Proteomes" id="UP000011713"/>
    </source>
</evidence>
<organism evidence="6 7">
    <name type="scientific">Hyaloperonospora arabidopsidis (strain Emoy2)</name>
    <name type="common">Downy mildew agent</name>
    <name type="synonym">Peronospora arabidopsidis</name>
    <dbReference type="NCBI Taxonomy" id="559515"/>
    <lineage>
        <taxon>Eukaryota</taxon>
        <taxon>Sar</taxon>
        <taxon>Stramenopiles</taxon>
        <taxon>Oomycota</taxon>
        <taxon>Peronosporomycetes</taxon>
        <taxon>Peronosporales</taxon>
        <taxon>Peronosporaceae</taxon>
        <taxon>Hyaloperonospora</taxon>
    </lineage>
</organism>
<dbReference type="Pfam" id="PF13499">
    <property type="entry name" value="EF-hand_7"/>
    <property type="match status" value="1"/>
</dbReference>
<reference evidence="6" key="2">
    <citation type="submission" date="2015-06" db="UniProtKB">
        <authorList>
            <consortium name="EnsemblProtists"/>
        </authorList>
    </citation>
    <scope>IDENTIFICATION</scope>
    <source>
        <strain evidence="6">Emoy2</strain>
    </source>
</reference>